<keyword evidence="1" id="KW-0812">Transmembrane</keyword>
<accession>A0A1M5KMR2</accession>
<gene>
    <name evidence="2" type="ORF">SAMN04488109_0738</name>
</gene>
<keyword evidence="1" id="KW-0472">Membrane</keyword>
<name>A0A1M5KMR2_9BACT</name>
<feature type="transmembrane region" description="Helical" evidence="1">
    <location>
        <begin position="6"/>
        <end position="24"/>
    </location>
</feature>
<evidence type="ECO:0000313" key="2">
    <source>
        <dbReference type="EMBL" id="SHG54112.1"/>
    </source>
</evidence>
<keyword evidence="3" id="KW-1185">Reference proteome</keyword>
<evidence type="ECO:0000256" key="1">
    <source>
        <dbReference type="SAM" id="Phobius"/>
    </source>
</evidence>
<dbReference type="Proteomes" id="UP000184212">
    <property type="component" value="Unassembled WGS sequence"/>
</dbReference>
<reference evidence="2 3" key="1">
    <citation type="submission" date="2016-11" db="EMBL/GenBank/DDBJ databases">
        <authorList>
            <person name="Jaros S."/>
            <person name="Januszkiewicz K."/>
            <person name="Wedrychowicz H."/>
        </authorList>
    </citation>
    <scope>NUCLEOTIDE SEQUENCE [LARGE SCALE GENOMIC DNA]</scope>
    <source>
        <strain evidence="2 3">DSM 24574</strain>
    </source>
</reference>
<organism evidence="2 3">
    <name type="scientific">Chryseolinea serpens</name>
    <dbReference type="NCBI Taxonomy" id="947013"/>
    <lineage>
        <taxon>Bacteria</taxon>
        <taxon>Pseudomonadati</taxon>
        <taxon>Bacteroidota</taxon>
        <taxon>Cytophagia</taxon>
        <taxon>Cytophagales</taxon>
        <taxon>Fulvivirgaceae</taxon>
        <taxon>Chryseolinea</taxon>
    </lineage>
</organism>
<evidence type="ECO:0000313" key="3">
    <source>
        <dbReference type="Proteomes" id="UP000184212"/>
    </source>
</evidence>
<keyword evidence="1" id="KW-1133">Transmembrane helix</keyword>
<dbReference type="EMBL" id="FQWQ01000001">
    <property type="protein sequence ID" value="SHG54112.1"/>
    <property type="molecule type" value="Genomic_DNA"/>
</dbReference>
<dbReference type="AlphaFoldDB" id="A0A1M5KMR2"/>
<proteinExistence type="predicted"/>
<sequence>MNPLLIVFCAMLTYGVFIIIAYKLSKILFPKPKGDENPFERSNSR</sequence>
<protein>
    <submittedName>
        <fullName evidence="2">Uncharacterized protein</fullName>
    </submittedName>
</protein>